<dbReference type="GO" id="GO:0051301">
    <property type="term" value="P:cell division"/>
    <property type="evidence" value="ECO:0007669"/>
    <property type="project" value="UniProtKB-KW"/>
</dbReference>
<evidence type="ECO:0000256" key="3">
    <source>
        <dbReference type="ARBA" id="ARBA00022776"/>
    </source>
</evidence>
<keyword evidence="2" id="KW-0132">Cell division</keyword>
<dbReference type="GO" id="GO:0031145">
    <property type="term" value="P:anaphase-promoting complex-dependent catabolic process"/>
    <property type="evidence" value="ECO:0007669"/>
    <property type="project" value="InterPro"/>
</dbReference>
<dbReference type="Pfam" id="PF12894">
    <property type="entry name" value="ANAPC4_WD40"/>
    <property type="match status" value="1"/>
</dbReference>
<evidence type="ECO:0000256" key="4">
    <source>
        <dbReference type="ARBA" id="ARBA00022786"/>
    </source>
</evidence>
<dbReference type="Gramene" id="EOY28411">
    <property type="protein sequence ID" value="EOY28411"/>
    <property type="gene ID" value="TCM_029983"/>
</dbReference>
<keyword evidence="4" id="KW-0833">Ubl conjugation pathway</keyword>
<dbReference type="InterPro" id="IPR036322">
    <property type="entry name" value="WD40_repeat_dom_sf"/>
</dbReference>
<dbReference type="SMART" id="SM00320">
    <property type="entry name" value="WD40"/>
    <property type="match status" value="1"/>
</dbReference>
<dbReference type="GO" id="GO:0005680">
    <property type="term" value="C:anaphase-promoting complex"/>
    <property type="evidence" value="ECO:0007669"/>
    <property type="project" value="InterPro"/>
</dbReference>
<evidence type="ECO:0000313" key="9">
    <source>
        <dbReference type="Proteomes" id="UP000026915"/>
    </source>
</evidence>
<name>A0A061GFQ9_THECC</name>
<dbReference type="Pfam" id="PF12896">
    <property type="entry name" value="ANAPC4"/>
    <property type="match status" value="1"/>
</dbReference>
<dbReference type="InterPro" id="IPR024789">
    <property type="entry name" value="APC4"/>
</dbReference>
<dbReference type="InterPro" id="IPR015943">
    <property type="entry name" value="WD40/YVTN_repeat-like_dom_sf"/>
</dbReference>
<dbReference type="Gene3D" id="2.130.10.10">
    <property type="entry name" value="YVTN repeat-like/Quinoprotein amine dehydrogenase"/>
    <property type="match status" value="1"/>
</dbReference>
<feature type="domain" description="Anaphase-promoting complex subunit 4-like WD40" evidence="6">
    <location>
        <begin position="28"/>
        <end position="113"/>
    </location>
</feature>
<keyword evidence="9" id="KW-1185">Reference proteome</keyword>
<evidence type="ECO:0000259" key="6">
    <source>
        <dbReference type="Pfam" id="PF12894"/>
    </source>
</evidence>
<dbReference type="InterPro" id="IPR001680">
    <property type="entry name" value="WD40_rpt"/>
</dbReference>
<gene>
    <name evidence="8" type="ORF">TCM_029983</name>
</gene>
<dbReference type="PANTHER" id="PTHR13260">
    <property type="entry name" value="ANAPHASE PROMOTING COMPLEX SUBUNIT 4 APC4"/>
    <property type="match status" value="1"/>
</dbReference>
<dbReference type="EMBL" id="CM001884">
    <property type="protein sequence ID" value="EOY28411.1"/>
    <property type="molecule type" value="Genomic_DNA"/>
</dbReference>
<dbReference type="AlphaFoldDB" id="A0A061GFQ9"/>
<keyword evidence="5" id="KW-0131">Cell cycle</keyword>
<sequence length="703" mass="78689">METDETPRVLPFQLQFDKPVASQIKIAEWNPEKDLLAMVTEDSKILLHRFNWQRLWTISPGRCITSLCWRPDGKAIAVGLEDGTISLHDVENGKLLRSLKSHTVAVVSLNWEEDGQVIRDDSVNNSKYEDRTSCFFPPAPRVPRMPGLVPGDTGFMDDSEDSFRELSNSSYQRFNILCSGDKDGSICFSIFGIFPIGKINIHKLSIPTPFANEQATYRLLNASISKVALSKDLCHSIVMCSGELNQDEVESQEGQLGVHGMRGLHCLLLDTSIFWKRKNELHQVAQQASNIEDLIEVIRTSLSVMWLDSSPQEEFLGLLGGARTSPPVHQFLVNSLGELGVKRVSKVVCGAGKELQHVVLDHLQPSAEIIGFRMGELRGLSRWRTRFRGIGLDETLINNATEKSGMLIVQVERFMRVLSSVVQQFLYDQDPVRPFLELSEVDIETDMETLQRVRELVHFGGFSDCEYLRRTLSEEFQQMESSFKEAFLMPFTTISQKILCKDVLPLFALPSSPASMSVTVPMSVTFYKDASTAMSSYQTHEHGYIDYISFQIPGDSSLDIANCIGISKGFMHSSSNITEDSASLEAVLLSVPDGYHCVDLSLYKEGQIVLLLNETTAASESFGESCMMIVQANDLPFVSISRSSCINRWNLNQLKDSVMYLQLENEKVRIIPHSVVAPLAVSGIQRRSLCFRCKKTCLGLHTG</sequence>
<evidence type="ECO:0000313" key="8">
    <source>
        <dbReference type="EMBL" id="EOY28411.1"/>
    </source>
</evidence>
<evidence type="ECO:0000259" key="7">
    <source>
        <dbReference type="Pfam" id="PF12896"/>
    </source>
</evidence>
<evidence type="ECO:0000256" key="1">
    <source>
        <dbReference type="ARBA" id="ARBA00016067"/>
    </source>
</evidence>
<dbReference type="PANTHER" id="PTHR13260:SF0">
    <property type="entry name" value="ANAPHASE-PROMOTING COMPLEX SUBUNIT 4"/>
    <property type="match status" value="1"/>
</dbReference>
<reference evidence="8 9" key="1">
    <citation type="journal article" date="2013" name="Genome Biol.">
        <title>The genome sequence of the most widely cultivated cacao type and its use to identify candidate genes regulating pod color.</title>
        <authorList>
            <person name="Motamayor J.C."/>
            <person name="Mockaitis K."/>
            <person name="Schmutz J."/>
            <person name="Haiminen N."/>
            <person name="Iii D.L."/>
            <person name="Cornejo O."/>
            <person name="Findley S.D."/>
            <person name="Zheng P."/>
            <person name="Utro F."/>
            <person name="Royaert S."/>
            <person name="Saski C."/>
            <person name="Jenkins J."/>
            <person name="Podicheti R."/>
            <person name="Zhao M."/>
            <person name="Scheffler B.E."/>
            <person name="Stack J.C."/>
            <person name="Feltus F.A."/>
            <person name="Mustiga G.M."/>
            <person name="Amores F."/>
            <person name="Phillips W."/>
            <person name="Marelli J.P."/>
            <person name="May G.D."/>
            <person name="Shapiro H."/>
            <person name="Ma J."/>
            <person name="Bustamante C.D."/>
            <person name="Schnell R.J."/>
            <person name="Main D."/>
            <person name="Gilbert D."/>
            <person name="Parida L."/>
            <person name="Kuhn D.N."/>
        </authorList>
    </citation>
    <scope>NUCLEOTIDE SEQUENCE [LARGE SCALE GENOMIC DNA]</scope>
    <source>
        <strain evidence="9">cv. Matina 1-6</strain>
    </source>
</reference>
<keyword evidence="3" id="KW-0498">Mitosis</keyword>
<dbReference type="InterPro" id="IPR024790">
    <property type="entry name" value="APC4_long_dom"/>
</dbReference>
<dbReference type="InterPro" id="IPR024977">
    <property type="entry name" value="Apc4-like_WD40_dom"/>
</dbReference>
<feature type="domain" description="Anaphase-promoting complex subunit 4 long" evidence="7">
    <location>
        <begin position="309"/>
        <end position="425"/>
    </location>
</feature>
<dbReference type="SUPFAM" id="SSF50978">
    <property type="entry name" value="WD40 repeat-like"/>
    <property type="match status" value="1"/>
</dbReference>
<dbReference type="Proteomes" id="UP000026915">
    <property type="component" value="Chromosome 6"/>
</dbReference>
<evidence type="ECO:0000256" key="2">
    <source>
        <dbReference type="ARBA" id="ARBA00022618"/>
    </source>
</evidence>
<protein>
    <recommendedName>
        <fullName evidence="1">Anaphase-promoting complex subunit 4</fullName>
    </recommendedName>
</protein>
<proteinExistence type="predicted"/>
<evidence type="ECO:0000256" key="5">
    <source>
        <dbReference type="ARBA" id="ARBA00023306"/>
    </source>
</evidence>
<accession>A0A061GFQ9</accession>
<organism evidence="8 9">
    <name type="scientific">Theobroma cacao</name>
    <name type="common">Cacao</name>
    <name type="synonym">Cocoa</name>
    <dbReference type="NCBI Taxonomy" id="3641"/>
    <lineage>
        <taxon>Eukaryota</taxon>
        <taxon>Viridiplantae</taxon>
        <taxon>Streptophyta</taxon>
        <taxon>Embryophyta</taxon>
        <taxon>Tracheophyta</taxon>
        <taxon>Spermatophyta</taxon>
        <taxon>Magnoliopsida</taxon>
        <taxon>eudicotyledons</taxon>
        <taxon>Gunneridae</taxon>
        <taxon>Pentapetalae</taxon>
        <taxon>rosids</taxon>
        <taxon>malvids</taxon>
        <taxon>Malvales</taxon>
        <taxon>Malvaceae</taxon>
        <taxon>Byttnerioideae</taxon>
        <taxon>Theobroma</taxon>
    </lineage>
</organism>